<keyword evidence="7" id="KW-0325">Glycoprotein</keyword>
<dbReference type="PANTHER" id="PTHR14463">
    <property type="entry name" value="LIPASE MATURATION FACTOR"/>
    <property type="match status" value="1"/>
</dbReference>
<dbReference type="InterPro" id="IPR057434">
    <property type="entry name" value="LMF1/2_N"/>
</dbReference>
<evidence type="ECO:0000256" key="3">
    <source>
        <dbReference type="ARBA" id="ARBA00022692"/>
    </source>
</evidence>
<evidence type="ECO:0000256" key="8">
    <source>
        <dbReference type="RuleBase" id="RU361229"/>
    </source>
</evidence>
<evidence type="ECO:0000256" key="6">
    <source>
        <dbReference type="ARBA" id="ARBA00023136"/>
    </source>
</evidence>
<feature type="transmembrane region" description="Helical" evidence="8">
    <location>
        <begin position="951"/>
        <end position="979"/>
    </location>
</feature>
<dbReference type="EMBL" id="VOFY01000008">
    <property type="protein sequence ID" value="KAA8590166.1"/>
    <property type="molecule type" value="Genomic_DNA"/>
</dbReference>
<organism evidence="15 16">
    <name type="scientific">Etheostoma spectabile</name>
    <name type="common">orangethroat darter</name>
    <dbReference type="NCBI Taxonomy" id="54343"/>
    <lineage>
        <taxon>Eukaryota</taxon>
        <taxon>Metazoa</taxon>
        <taxon>Chordata</taxon>
        <taxon>Craniata</taxon>
        <taxon>Vertebrata</taxon>
        <taxon>Euteleostomi</taxon>
        <taxon>Actinopterygii</taxon>
        <taxon>Neopterygii</taxon>
        <taxon>Teleostei</taxon>
        <taxon>Neoteleostei</taxon>
        <taxon>Acanthomorphata</taxon>
        <taxon>Eupercaria</taxon>
        <taxon>Perciformes</taxon>
        <taxon>Percoidei</taxon>
        <taxon>Percidae</taxon>
        <taxon>Etheostomatinae</taxon>
        <taxon>Etheostoma</taxon>
    </lineage>
</organism>
<feature type="domain" description="C2CD5 C-terminal" evidence="13">
    <location>
        <begin position="507"/>
        <end position="600"/>
    </location>
</feature>
<feature type="compositionally biased region" description="Basic and acidic residues" evidence="9">
    <location>
        <begin position="1321"/>
        <end position="1354"/>
    </location>
</feature>
<dbReference type="GO" id="GO:0051604">
    <property type="term" value="P:protein maturation"/>
    <property type="evidence" value="ECO:0007669"/>
    <property type="project" value="InterPro"/>
</dbReference>
<proteinExistence type="inferred from homology"/>
<name>A0A5J5DBR2_9PERO</name>
<comment type="subcellular location">
    <subcellularLocation>
        <location evidence="1 8">Endoplasmic reticulum membrane</location>
        <topology evidence="1 8">Multi-pass membrane protein</topology>
    </subcellularLocation>
</comment>
<evidence type="ECO:0000259" key="11">
    <source>
        <dbReference type="Pfam" id="PF23025"/>
    </source>
</evidence>
<comment type="function">
    <text evidence="8">Involved in the maturation of specific proteins in the endoplasmic reticulum.</text>
</comment>
<feature type="transmembrane region" description="Helical" evidence="8">
    <location>
        <begin position="866"/>
        <end position="890"/>
    </location>
</feature>
<evidence type="ECO:0000256" key="5">
    <source>
        <dbReference type="ARBA" id="ARBA00022989"/>
    </source>
</evidence>
<feature type="transmembrane region" description="Helical" evidence="8">
    <location>
        <begin position="780"/>
        <end position="797"/>
    </location>
</feature>
<protein>
    <recommendedName>
        <fullName evidence="8">Lipase maturation factor</fullName>
    </recommendedName>
</protein>
<dbReference type="InterPro" id="IPR057815">
    <property type="entry name" value="C2CD5_C"/>
</dbReference>
<keyword evidence="3 8" id="KW-0812">Transmembrane</keyword>
<feature type="compositionally biased region" description="Acidic residues" evidence="9">
    <location>
        <begin position="1355"/>
        <end position="1379"/>
    </location>
</feature>
<keyword evidence="4 8" id="KW-0256">Endoplasmic reticulum</keyword>
<evidence type="ECO:0000256" key="7">
    <source>
        <dbReference type="ARBA" id="ARBA00023180"/>
    </source>
</evidence>
<feature type="region of interest" description="Disordered" evidence="9">
    <location>
        <begin position="201"/>
        <end position="221"/>
    </location>
</feature>
<evidence type="ECO:0000313" key="15">
    <source>
        <dbReference type="EMBL" id="KAA8590166.1"/>
    </source>
</evidence>
<keyword evidence="5 8" id="KW-1133">Transmembrane helix</keyword>
<feature type="domain" description="C2" evidence="12">
    <location>
        <begin position="262"/>
        <end position="342"/>
    </location>
</feature>
<dbReference type="Proteomes" id="UP000327493">
    <property type="component" value="Chromosome 8"/>
</dbReference>
<dbReference type="InterPro" id="IPR057433">
    <property type="entry name" value="LMF1/2_C"/>
</dbReference>
<evidence type="ECO:0000256" key="4">
    <source>
        <dbReference type="ARBA" id="ARBA00022824"/>
    </source>
</evidence>
<reference evidence="15 16" key="1">
    <citation type="submission" date="2019-08" db="EMBL/GenBank/DDBJ databases">
        <title>A chromosome-level genome assembly, high-density linkage maps, and genome scans reveal the genomic architecture of hybrid incompatibilities underlying speciation via character displacement in darters (Percidae: Etheostominae).</title>
        <authorList>
            <person name="Moran R.L."/>
            <person name="Catchen J.M."/>
            <person name="Fuller R.C."/>
        </authorList>
    </citation>
    <scope>NUCLEOTIDE SEQUENCE [LARGE SCALE GENOMIC DNA]</scope>
    <source>
        <strain evidence="15">EspeVRDwgs_2016</strain>
        <tissue evidence="15">Muscle</tissue>
    </source>
</reference>
<evidence type="ECO:0000313" key="16">
    <source>
        <dbReference type="Proteomes" id="UP000327493"/>
    </source>
</evidence>
<feature type="domain" description="C2" evidence="11">
    <location>
        <begin position="49"/>
        <end position="148"/>
    </location>
</feature>
<keyword evidence="16" id="KW-1185">Reference proteome</keyword>
<accession>A0A5J5DBR2</accession>
<dbReference type="Pfam" id="PF23028">
    <property type="entry name" value="YbjQ_3"/>
    <property type="match status" value="1"/>
</dbReference>
<feature type="transmembrane region" description="Helical" evidence="8">
    <location>
        <begin position="727"/>
        <end position="746"/>
    </location>
</feature>
<dbReference type="Pfam" id="PF23025">
    <property type="entry name" value="YbjQ_2"/>
    <property type="match status" value="1"/>
</dbReference>
<comment type="caution">
    <text evidence="15">The sequence shown here is derived from an EMBL/GenBank/DDBJ whole genome shotgun (WGS) entry which is preliminary data.</text>
</comment>
<feature type="transmembrane region" description="Helical" evidence="8">
    <location>
        <begin position="753"/>
        <end position="774"/>
    </location>
</feature>
<feature type="domain" description="Lipase maturation factor 1/2 C-terminal" evidence="14">
    <location>
        <begin position="1088"/>
        <end position="1230"/>
    </location>
</feature>
<dbReference type="GO" id="GO:0005789">
    <property type="term" value="C:endoplasmic reticulum membrane"/>
    <property type="evidence" value="ECO:0007669"/>
    <property type="project" value="UniProtKB-SubCell"/>
</dbReference>
<evidence type="ECO:0000259" key="10">
    <source>
        <dbReference type="Pfam" id="PF06762"/>
    </source>
</evidence>
<feature type="transmembrane region" description="Helical" evidence="8">
    <location>
        <begin position="1000"/>
        <end position="1021"/>
    </location>
</feature>
<feature type="transmembrane region" description="Helical" evidence="8">
    <location>
        <begin position="1041"/>
        <end position="1064"/>
    </location>
</feature>
<evidence type="ECO:0000259" key="14">
    <source>
        <dbReference type="Pfam" id="PF25179"/>
    </source>
</evidence>
<evidence type="ECO:0000256" key="1">
    <source>
        <dbReference type="ARBA" id="ARBA00004477"/>
    </source>
</evidence>
<dbReference type="InterPro" id="IPR056431">
    <property type="entry name" value="C2CD5_YbjQ-rel_dom"/>
</dbReference>
<evidence type="ECO:0000256" key="9">
    <source>
        <dbReference type="SAM" id="MobiDB-lite"/>
    </source>
</evidence>
<gene>
    <name evidence="15" type="ORF">FQN60_014100</name>
</gene>
<feature type="transmembrane region" description="Helical" evidence="8">
    <location>
        <begin position="661"/>
        <end position="681"/>
    </location>
</feature>
<feature type="transmembrane region" description="Helical" evidence="8">
    <location>
        <begin position="902"/>
        <end position="929"/>
    </location>
</feature>
<dbReference type="PANTHER" id="PTHR14463:SF5">
    <property type="entry name" value="LIPASE MATURATION FACTOR 2"/>
    <property type="match status" value="1"/>
</dbReference>
<dbReference type="Pfam" id="PF25179">
    <property type="entry name" value="LMF1_C"/>
    <property type="match status" value="1"/>
</dbReference>
<evidence type="ECO:0000256" key="2">
    <source>
        <dbReference type="ARBA" id="ARBA00005512"/>
    </source>
</evidence>
<feature type="region of interest" description="Disordered" evidence="9">
    <location>
        <begin position="470"/>
        <end position="495"/>
    </location>
</feature>
<dbReference type="InterPro" id="IPR009613">
    <property type="entry name" value="LMF"/>
</dbReference>
<evidence type="ECO:0000259" key="13">
    <source>
        <dbReference type="Pfam" id="PF23128"/>
    </source>
</evidence>
<evidence type="ECO:0000259" key="12">
    <source>
        <dbReference type="Pfam" id="PF23028"/>
    </source>
</evidence>
<dbReference type="InterPro" id="IPR056430">
    <property type="entry name" value="C2CD5_YbjQ-like_dom"/>
</dbReference>
<comment type="similarity">
    <text evidence="2 8">Belongs to the lipase maturation factor family.</text>
</comment>
<feature type="domain" description="Lipase maturation factor 1/2 N-terminal" evidence="10">
    <location>
        <begin position="774"/>
        <end position="935"/>
    </location>
</feature>
<dbReference type="Pfam" id="PF23128">
    <property type="entry name" value="YbjQ_4"/>
    <property type="match status" value="1"/>
</dbReference>
<feature type="region of interest" description="Disordered" evidence="9">
    <location>
        <begin position="1305"/>
        <end position="1379"/>
    </location>
</feature>
<sequence>MREGCLDIGITDHRFEEPSPPSCGFCHIPYDELNMPFPAQLTYCFHCRRQKVPDVLFTTINLPQEAAVTGKGCLIQARLCRLKKKAQGEVNATAISNLLPFMEYELHTQLMNKLKLRSMNALFGLHIQISVGENMLLGLASATGVYLTALPAPGGIQIAGKTPGDLSNEHHILTIQKRINDTIAKNKELYQIKPPELTEEVVGSPIPEPRQRSRLFRSHSESSDELSELDLSHGKKDAFVLEIDDTDAVEDIHSLLTDAPTPTGFYSCNTEIMPGIYSWTLSNANLTNQGLNKIFTDLCENLLKSFYFKLRSMIPCCLCQLNFTVAVPEEELIQVAVTAVAMTFDKDQAQEKPADKPTTKGGSETEEQLQFSMELCGDASSAITQPLSKISGVPESTNVSSRAASVDYGSFADRCSTWLELLRLKAHTIRRGSVKTMFSGISIPFCLFFHLRTTCFLFMSRSFGPPLALSEPPVSSSGNCSPLPEGRSRSLRSNRSFRGSPVTVVKMTPLSFLPGTRIIKYLGIINMFFIRETTSLREEGGVSGFLHTFIAEVFAMVRAHVAALGGNAVVSYSMKECMLMENPNKNQAQCLINVSGDAVICVRETDQEPNPSMANIGQTCASGTDVATCYWSRQRRLGSESTGYPIQQLGLDMSEILPRRMFLWSMAVIYLAAFVSLYMQIPGLYGNDGLLPARWQLRYSGKSLGEQLLSSPTLLWLGPRLGLDTHTTMELLCLIGAALSLAATLVEALRDSLVFFCLWALYLSMYQVGQVFLYFQWDNLLLETGFLCILVAPLTLIRGSRGVRAHDSVTFWLIRWLLFRLMFASGVVKLTSRCPTWWGLTALTYHYETQCIPTPLAWFALQLPVWWHKLSVVGTFVIEIAAPLLFFSPLRRLRLGAFYMQVLLQVFIILTGNYNFFNLLTLALCLSLLDDQHVHFWLRKADKLSKNDSKLQLWLCYLLELAVWALMIFGSIVCFDLNLDTTKKSISSRTAFTFHQFNQFLKTVTIPSIWIGVLSLTWEMVTAMFRCACVSGFLKRFWGTLQWTVFAAATVAMFTISLVPFTYIEFDSHARLWPGVRQAYDMVDRYQLVNSYGLFRRMTGVSGRPEVVIEGSIDGVSWTEIEFMYKPGNLSAAPAVVIPHQPRLDWQMWFAALGDQTQAPWFTSLIYSLLQGRRDVIELIQTDVSQYPFYQQPPTYLRAHRYRYWFTEPTADGSYPKHWWRRVYDEEFYPTVHLGSTFLESMLSRHGLKDKSPQRRMSNTTVAQVVRWVRSQVRGVPTHILIWTLIASSATLCLLQGLQNKNKRTERTPLTNMAAGNDQTDNVHDNSSDHCGKSDEQQAAKGEEEKEEGDKTEDGQDSEDEVEEGGGEEKEDSGDDEED</sequence>
<keyword evidence="6 8" id="KW-0472">Membrane</keyword>
<dbReference type="Pfam" id="PF06762">
    <property type="entry name" value="LMF1"/>
    <property type="match status" value="1"/>
</dbReference>